<comment type="similarity">
    <text evidence="3">Belongs to the isocitrate and isopropylmalate dehydrogenases family.</text>
</comment>
<dbReference type="InterPro" id="IPR004439">
    <property type="entry name" value="Isocitrate_DH_NADP_dimer_prok"/>
</dbReference>
<keyword evidence="6" id="KW-0816">Tricarboxylic acid cycle</keyword>
<dbReference type="PANTHER" id="PTHR43504:SF1">
    <property type="entry name" value="ISOCITRATE DEHYDROGENASE [NADP]"/>
    <property type="match status" value="1"/>
</dbReference>
<evidence type="ECO:0000256" key="8">
    <source>
        <dbReference type="ARBA" id="ARBA00022842"/>
    </source>
</evidence>
<dbReference type="Gene3D" id="3.40.718.10">
    <property type="entry name" value="Isopropylmalate Dehydrogenase"/>
    <property type="match status" value="1"/>
</dbReference>
<comment type="cofactor">
    <cofactor evidence="1">
        <name>Mn(2+)</name>
        <dbReference type="ChEBI" id="CHEBI:29035"/>
    </cofactor>
</comment>
<evidence type="ECO:0000256" key="1">
    <source>
        <dbReference type="ARBA" id="ARBA00001936"/>
    </source>
</evidence>
<dbReference type="GO" id="GO:0004450">
    <property type="term" value="F:isocitrate dehydrogenase (NADP+) activity"/>
    <property type="evidence" value="ECO:0007669"/>
    <property type="project" value="UniProtKB-EC"/>
</dbReference>
<evidence type="ECO:0000259" key="13">
    <source>
        <dbReference type="Pfam" id="PF00180"/>
    </source>
</evidence>
<keyword evidence="7" id="KW-0479">Metal-binding</keyword>
<feature type="site" description="Critical for catalysis" evidence="12">
    <location>
        <position position="41"/>
    </location>
</feature>
<evidence type="ECO:0000256" key="12">
    <source>
        <dbReference type="PIRSR" id="PIRSR604439-4"/>
    </source>
</evidence>
<evidence type="ECO:0000313" key="14">
    <source>
        <dbReference type="EMBL" id="CAA9314833.1"/>
    </source>
</evidence>
<dbReference type="PANTHER" id="PTHR43504">
    <property type="entry name" value="ISOCITRATE DEHYDROGENASE [NADP]"/>
    <property type="match status" value="1"/>
</dbReference>
<evidence type="ECO:0000256" key="9">
    <source>
        <dbReference type="ARBA" id="ARBA00022857"/>
    </source>
</evidence>
<name>A0A6J4KTM1_9BACT</name>
<dbReference type="InterPro" id="IPR024084">
    <property type="entry name" value="IsoPropMal-DH-like_dom"/>
</dbReference>
<proteinExistence type="inferred from homology"/>
<dbReference type="GO" id="GO:0046872">
    <property type="term" value="F:metal ion binding"/>
    <property type="evidence" value="ECO:0007669"/>
    <property type="project" value="UniProtKB-KW"/>
</dbReference>
<dbReference type="Pfam" id="PF00180">
    <property type="entry name" value="Iso_dh"/>
    <property type="match status" value="1"/>
</dbReference>
<comment type="subunit">
    <text evidence="4">Homodimer.</text>
</comment>
<keyword evidence="9" id="KW-0521">NADP</keyword>
<dbReference type="EC" id="1.1.1.42" evidence="5"/>
<sequence>MRESSAIGIKPMSEFGSKRLVRMAIEYAVRTKRDKVTLVHKGNIMKFTEGAFRD</sequence>
<keyword evidence="11" id="KW-0464">Manganese</keyword>
<evidence type="ECO:0000256" key="6">
    <source>
        <dbReference type="ARBA" id="ARBA00022532"/>
    </source>
</evidence>
<keyword evidence="8" id="KW-0460">Magnesium</keyword>
<evidence type="ECO:0000256" key="7">
    <source>
        <dbReference type="ARBA" id="ARBA00022723"/>
    </source>
</evidence>
<feature type="non-terminal residue" evidence="14">
    <location>
        <position position="54"/>
    </location>
</feature>
<evidence type="ECO:0000256" key="4">
    <source>
        <dbReference type="ARBA" id="ARBA00011738"/>
    </source>
</evidence>
<dbReference type="EMBL" id="CADCTV010000298">
    <property type="protein sequence ID" value="CAA9314833.1"/>
    <property type="molecule type" value="Genomic_DNA"/>
</dbReference>
<protein>
    <recommendedName>
        <fullName evidence="5">isocitrate dehydrogenase (NADP(+))</fullName>
        <ecNumber evidence="5">1.1.1.42</ecNumber>
    </recommendedName>
</protein>
<evidence type="ECO:0000256" key="10">
    <source>
        <dbReference type="ARBA" id="ARBA00023002"/>
    </source>
</evidence>
<evidence type="ECO:0000256" key="5">
    <source>
        <dbReference type="ARBA" id="ARBA00013013"/>
    </source>
</evidence>
<accession>A0A6J4KTM1</accession>
<comment type="cofactor">
    <cofactor evidence="2">
        <name>Mg(2+)</name>
        <dbReference type="ChEBI" id="CHEBI:18420"/>
    </cofactor>
</comment>
<organism evidence="14">
    <name type="scientific">uncultured Gemmatimonadota bacterium</name>
    <dbReference type="NCBI Taxonomy" id="203437"/>
    <lineage>
        <taxon>Bacteria</taxon>
        <taxon>Pseudomonadati</taxon>
        <taxon>Gemmatimonadota</taxon>
        <taxon>environmental samples</taxon>
    </lineage>
</organism>
<reference evidence="14" key="1">
    <citation type="submission" date="2020-02" db="EMBL/GenBank/DDBJ databases">
        <authorList>
            <person name="Meier V. D."/>
        </authorList>
    </citation>
    <scope>NUCLEOTIDE SEQUENCE</scope>
    <source>
        <strain evidence="14">AVDCRST_MAG89</strain>
    </source>
</reference>
<keyword evidence="10 14" id="KW-0560">Oxidoreductase</keyword>
<dbReference type="AlphaFoldDB" id="A0A6J4KTM1"/>
<dbReference type="GO" id="GO:0006099">
    <property type="term" value="P:tricarboxylic acid cycle"/>
    <property type="evidence" value="ECO:0007669"/>
    <property type="project" value="UniProtKB-KW"/>
</dbReference>
<feature type="domain" description="Isopropylmalate dehydrogenase-like" evidence="13">
    <location>
        <begin position="3"/>
        <end position="53"/>
    </location>
</feature>
<evidence type="ECO:0000256" key="2">
    <source>
        <dbReference type="ARBA" id="ARBA00001946"/>
    </source>
</evidence>
<gene>
    <name evidence="14" type="ORF">AVDCRST_MAG89-1347</name>
</gene>
<evidence type="ECO:0000256" key="11">
    <source>
        <dbReference type="ARBA" id="ARBA00023211"/>
    </source>
</evidence>
<evidence type="ECO:0000256" key="3">
    <source>
        <dbReference type="ARBA" id="ARBA00007769"/>
    </source>
</evidence>
<dbReference type="SUPFAM" id="SSF53659">
    <property type="entry name" value="Isocitrate/Isopropylmalate dehydrogenase-like"/>
    <property type="match status" value="1"/>
</dbReference>